<dbReference type="InterPro" id="IPR033749">
    <property type="entry name" value="Polyprenyl_synt_CS"/>
</dbReference>
<dbReference type="GO" id="GO:0008299">
    <property type="term" value="P:isoprenoid biosynthetic process"/>
    <property type="evidence" value="ECO:0007669"/>
    <property type="project" value="InterPro"/>
</dbReference>
<dbReference type="Proteomes" id="UP000278085">
    <property type="component" value="Unassembled WGS sequence"/>
</dbReference>
<protein>
    <submittedName>
        <fullName evidence="7">Polyprenyl synthetase family protein</fullName>
    </submittedName>
</protein>
<evidence type="ECO:0000256" key="2">
    <source>
        <dbReference type="ARBA" id="ARBA00006706"/>
    </source>
</evidence>
<evidence type="ECO:0000256" key="3">
    <source>
        <dbReference type="ARBA" id="ARBA00022679"/>
    </source>
</evidence>
<sequence length="377" mass="42346">MPRPAPIPGCSWPASWSRCAPCSPCRSSRPVSEAAGRSRFVEASLARYKEITMARLLDYLPSKEPRRYLYDLLPVYPLRSGKGLRPALCIAACCAFGGEVRRVLESAVAIELYHNAFLIHDDIEDGSEHRRGQPTLQADQGLAVALNVGDAMQALCIRLLLNNLAIVGPQLTWRIVNEIEHMVCQTVEGQALELGWVRDNVANLSEEDYLRMVLKKTCWYTCMHPLRIGALVASGGAVAPERFDRFGYYMGAAFQIQDDILNLDADEGKYGKEINGDIWEGKRTLMLIHAAGRCDEDEKQRIRRFLALPRGAREQAEVAWVRATMDKYDSIAHARSCARQLAGAALHEFDLIFGALPDSEHKRFLRQVVLYMIERDL</sequence>
<accession>A0A430HDN8</accession>
<dbReference type="SFLD" id="SFLDG01017">
    <property type="entry name" value="Polyprenyl_Transferase_Like"/>
    <property type="match status" value="1"/>
</dbReference>
<organism evidence="7 8">
    <name type="scientific">Massilia atriviolacea</name>
    <dbReference type="NCBI Taxonomy" id="2495579"/>
    <lineage>
        <taxon>Bacteria</taxon>
        <taxon>Pseudomonadati</taxon>
        <taxon>Pseudomonadota</taxon>
        <taxon>Betaproteobacteria</taxon>
        <taxon>Burkholderiales</taxon>
        <taxon>Oxalobacteraceae</taxon>
        <taxon>Telluria group</taxon>
        <taxon>Massilia</taxon>
    </lineage>
</organism>
<evidence type="ECO:0000256" key="6">
    <source>
        <dbReference type="RuleBase" id="RU004466"/>
    </source>
</evidence>
<keyword evidence="4" id="KW-0479">Metal-binding</keyword>
<gene>
    <name evidence="7" type="ORF">EJB06_28300</name>
</gene>
<keyword evidence="3 6" id="KW-0808">Transferase</keyword>
<evidence type="ECO:0000313" key="8">
    <source>
        <dbReference type="Proteomes" id="UP000278085"/>
    </source>
</evidence>
<dbReference type="GO" id="GO:0046872">
    <property type="term" value="F:metal ion binding"/>
    <property type="evidence" value="ECO:0007669"/>
    <property type="project" value="UniProtKB-KW"/>
</dbReference>
<dbReference type="InterPro" id="IPR008949">
    <property type="entry name" value="Isoprenoid_synthase_dom_sf"/>
</dbReference>
<dbReference type="Gene3D" id="1.10.600.10">
    <property type="entry name" value="Farnesyl Diphosphate Synthase"/>
    <property type="match status" value="1"/>
</dbReference>
<comment type="similarity">
    <text evidence="2 6">Belongs to the FPP/GGPP synthase family.</text>
</comment>
<dbReference type="PANTHER" id="PTHR12001:SF85">
    <property type="entry name" value="SHORT CHAIN ISOPRENYL DIPHOSPHATE SYNTHASE"/>
    <property type="match status" value="1"/>
</dbReference>
<dbReference type="CDD" id="cd00685">
    <property type="entry name" value="Trans_IPPS_HT"/>
    <property type="match status" value="1"/>
</dbReference>
<name>A0A430HDN8_9BURK</name>
<comment type="cofactor">
    <cofactor evidence="1">
        <name>Mg(2+)</name>
        <dbReference type="ChEBI" id="CHEBI:18420"/>
    </cofactor>
</comment>
<dbReference type="SFLD" id="SFLDS00005">
    <property type="entry name" value="Isoprenoid_Synthase_Type_I"/>
    <property type="match status" value="1"/>
</dbReference>
<dbReference type="PROSITE" id="PS00444">
    <property type="entry name" value="POLYPRENYL_SYNTHASE_2"/>
    <property type="match status" value="1"/>
</dbReference>
<dbReference type="AlphaFoldDB" id="A0A430HDN8"/>
<dbReference type="PROSITE" id="PS00723">
    <property type="entry name" value="POLYPRENYL_SYNTHASE_1"/>
    <property type="match status" value="1"/>
</dbReference>
<dbReference type="InterPro" id="IPR000092">
    <property type="entry name" value="Polyprenyl_synt"/>
</dbReference>
<evidence type="ECO:0000256" key="4">
    <source>
        <dbReference type="ARBA" id="ARBA00022723"/>
    </source>
</evidence>
<comment type="caution">
    <text evidence="7">The sequence shown here is derived from an EMBL/GenBank/DDBJ whole genome shotgun (WGS) entry which is preliminary data.</text>
</comment>
<dbReference type="EMBL" id="RXLQ01000023">
    <property type="protein sequence ID" value="RSZ55617.1"/>
    <property type="molecule type" value="Genomic_DNA"/>
</dbReference>
<dbReference type="PANTHER" id="PTHR12001">
    <property type="entry name" value="GERANYLGERANYL PYROPHOSPHATE SYNTHASE"/>
    <property type="match status" value="1"/>
</dbReference>
<reference evidence="7 8" key="1">
    <citation type="submission" date="2018-12" db="EMBL/GenBank/DDBJ databases">
        <authorList>
            <person name="Yang E."/>
        </authorList>
    </citation>
    <scope>NUCLEOTIDE SEQUENCE [LARGE SCALE GENOMIC DNA]</scope>
    <source>
        <strain evidence="7 8">SOD</strain>
    </source>
</reference>
<evidence type="ECO:0000256" key="5">
    <source>
        <dbReference type="ARBA" id="ARBA00022842"/>
    </source>
</evidence>
<dbReference type="Pfam" id="PF00348">
    <property type="entry name" value="polyprenyl_synt"/>
    <property type="match status" value="1"/>
</dbReference>
<keyword evidence="8" id="KW-1185">Reference proteome</keyword>
<dbReference type="GO" id="GO:0004659">
    <property type="term" value="F:prenyltransferase activity"/>
    <property type="evidence" value="ECO:0007669"/>
    <property type="project" value="InterPro"/>
</dbReference>
<dbReference type="SUPFAM" id="SSF48576">
    <property type="entry name" value="Terpenoid synthases"/>
    <property type="match status" value="1"/>
</dbReference>
<keyword evidence="5" id="KW-0460">Magnesium</keyword>
<evidence type="ECO:0000256" key="1">
    <source>
        <dbReference type="ARBA" id="ARBA00001946"/>
    </source>
</evidence>
<proteinExistence type="inferred from homology"/>
<evidence type="ECO:0000313" key="7">
    <source>
        <dbReference type="EMBL" id="RSZ55617.1"/>
    </source>
</evidence>
<dbReference type="OrthoDB" id="9805316at2"/>